<dbReference type="InterPro" id="IPR056738">
    <property type="entry name" value="NfeD1b_N"/>
</dbReference>
<dbReference type="Pfam" id="PF01957">
    <property type="entry name" value="NfeD"/>
    <property type="match status" value="1"/>
</dbReference>
<dbReference type="Gene3D" id="3.90.226.10">
    <property type="entry name" value="2-enoyl-CoA Hydratase, Chain A, domain 1"/>
    <property type="match status" value="1"/>
</dbReference>
<keyword evidence="11" id="KW-1185">Reference proteome</keyword>
<evidence type="ECO:0000256" key="3">
    <source>
        <dbReference type="ARBA" id="ARBA00022989"/>
    </source>
</evidence>
<feature type="domain" description="NfeD-like C-terminal" evidence="7">
    <location>
        <begin position="408"/>
        <end position="461"/>
    </location>
</feature>
<dbReference type="SUPFAM" id="SSF52096">
    <property type="entry name" value="ClpP/crotonase"/>
    <property type="match status" value="1"/>
</dbReference>
<feature type="transmembrane region" description="Helical" evidence="5">
    <location>
        <begin position="241"/>
        <end position="262"/>
    </location>
</feature>
<evidence type="ECO:0000256" key="1">
    <source>
        <dbReference type="ARBA" id="ARBA00004141"/>
    </source>
</evidence>
<sequence>MKTLFLLFFLITGFLPLSAQQTDEKPTLAKVVVIPIRDQIAPPELYILRRGLKSAIEEGADTVILDMETPGGRLDVTFDMLSAIEKFPGKVVTYINKEAISAGALISAGTDEIYFSPNGIIGAAAPVSGNGADIDETMKMKIVSYLKGRVRSITDGKGYRGEVISAMIDSEHELKIDDEVLKPKGELLTLTATEAHKTYGENSEPLLGAGIEPSIQSLADTLLGKGNYTLTRLEPTWSEKIAQYLTSLSPILLGAGLLLIFIEFKTPGFGVFGISGGILLAIVFFGHHAAGLSGHEAAIFFFLGFAMVLVDVFVIPGFFVLAIPGALLMIGSLLWGMSDIWPEQPIPWKSDFLVRPLVNLLTGAAGSVVLFAALLRFMPRGGLWGKMVLDSAIGGEMTASHAARSQPSLIGATGHSVTALFPSGQIEIEGERYDARLALGTAGPSTPVKVIAVGEFELKVEILS</sequence>
<dbReference type="CDD" id="cd07021">
    <property type="entry name" value="Clp_protease_NfeD_like"/>
    <property type="match status" value="1"/>
</dbReference>
<feature type="chain" id="PRO_5046322871" evidence="6">
    <location>
        <begin position="20"/>
        <end position="464"/>
    </location>
</feature>
<evidence type="ECO:0000256" key="4">
    <source>
        <dbReference type="ARBA" id="ARBA00023136"/>
    </source>
</evidence>
<feature type="domain" description="NfeD integral membrane" evidence="8">
    <location>
        <begin position="248"/>
        <end position="372"/>
    </location>
</feature>
<dbReference type="InterPro" id="IPR029045">
    <property type="entry name" value="ClpP/crotonase-like_dom_sf"/>
</dbReference>
<comment type="caution">
    <text evidence="10">The sequence shown here is derived from an EMBL/GenBank/DDBJ whole genome shotgun (WGS) entry which is preliminary data.</text>
</comment>
<dbReference type="InterPro" id="IPR002810">
    <property type="entry name" value="NfeD-like_C"/>
</dbReference>
<dbReference type="Proteomes" id="UP001597375">
    <property type="component" value="Unassembled WGS sequence"/>
</dbReference>
<name>A0ABW5D3U8_9BACT</name>
<evidence type="ECO:0000313" key="11">
    <source>
        <dbReference type="Proteomes" id="UP001597375"/>
    </source>
</evidence>
<feature type="transmembrane region" description="Helical" evidence="5">
    <location>
        <begin position="319"/>
        <end position="337"/>
    </location>
</feature>
<dbReference type="PANTHER" id="PTHR33507:SF3">
    <property type="entry name" value="INNER MEMBRANE PROTEIN YBBJ"/>
    <property type="match status" value="1"/>
</dbReference>
<feature type="domain" description="NfeD1b N-terminal" evidence="9">
    <location>
        <begin position="30"/>
        <end position="197"/>
    </location>
</feature>
<accession>A0ABW5D3U8</accession>
<dbReference type="Pfam" id="PF25145">
    <property type="entry name" value="NfeD1b_N"/>
    <property type="match status" value="1"/>
</dbReference>
<protein>
    <submittedName>
        <fullName evidence="10">Nodulation protein NfeD</fullName>
    </submittedName>
</protein>
<evidence type="ECO:0000259" key="9">
    <source>
        <dbReference type="Pfam" id="PF25145"/>
    </source>
</evidence>
<comment type="subcellular location">
    <subcellularLocation>
        <location evidence="1">Membrane</location>
        <topology evidence="1">Multi-pass membrane protein</topology>
    </subcellularLocation>
</comment>
<feature type="transmembrane region" description="Helical" evidence="5">
    <location>
        <begin position="269"/>
        <end position="291"/>
    </location>
</feature>
<reference evidence="11" key="1">
    <citation type="journal article" date="2019" name="Int. J. Syst. Evol. Microbiol.">
        <title>The Global Catalogue of Microorganisms (GCM) 10K type strain sequencing project: providing services to taxonomists for standard genome sequencing and annotation.</title>
        <authorList>
            <consortium name="The Broad Institute Genomics Platform"/>
            <consortium name="The Broad Institute Genome Sequencing Center for Infectious Disease"/>
            <person name="Wu L."/>
            <person name="Ma J."/>
        </authorList>
    </citation>
    <scope>NUCLEOTIDE SEQUENCE [LARGE SCALE GENOMIC DNA]</scope>
    <source>
        <strain evidence="11">CGMCC 4.7106</strain>
    </source>
</reference>
<feature type="signal peptide" evidence="6">
    <location>
        <begin position="1"/>
        <end position="19"/>
    </location>
</feature>
<dbReference type="InterPro" id="IPR056739">
    <property type="entry name" value="NfeD_membrane"/>
</dbReference>
<feature type="transmembrane region" description="Helical" evidence="5">
    <location>
        <begin position="357"/>
        <end position="377"/>
    </location>
</feature>
<evidence type="ECO:0000256" key="6">
    <source>
        <dbReference type="SAM" id="SignalP"/>
    </source>
</evidence>
<proteinExistence type="predicted"/>
<keyword evidence="3 5" id="KW-1133">Transmembrane helix</keyword>
<keyword evidence="2 5" id="KW-0812">Transmembrane</keyword>
<dbReference type="PANTHER" id="PTHR33507">
    <property type="entry name" value="INNER MEMBRANE PROTEIN YBBJ"/>
    <property type="match status" value="1"/>
</dbReference>
<evidence type="ECO:0000256" key="2">
    <source>
        <dbReference type="ARBA" id="ARBA00022692"/>
    </source>
</evidence>
<dbReference type="RefSeq" id="WP_386818399.1">
    <property type="nucleotide sequence ID" value="NZ_JBHUIT010000002.1"/>
</dbReference>
<feature type="transmembrane region" description="Helical" evidence="5">
    <location>
        <begin position="297"/>
        <end position="314"/>
    </location>
</feature>
<dbReference type="EMBL" id="JBHUIT010000002">
    <property type="protein sequence ID" value="MFD2255743.1"/>
    <property type="molecule type" value="Genomic_DNA"/>
</dbReference>
<dbReference type="InterPro" id="IPR052165">
    <property type="entry name" value="Membrane_assoc_protease"/>
</dbReference>
<keyword evidence="6" id="KW-0732">Signal</keyword>
<evidence type="ECO:0000259" key="8">
    <source>
        <dbReference type="Pfam" id="PF24961"/>
    </source>
</evidence>
<dbReference type="InterPro" id="IPR012340">
    <property type="entry name" value="NA-bd_OB-fold"/>
</dbReference>
<keyword evidence="4 5" id="KW-0472">Membrane</keyword>
<dbReference type="Pfam" id="PF24961">
    <property type="entry name" value="NfeD_membrane"/>
    <property type="match status" value="1"/>
</dbReference>
<evidence type="ECO:0000259" key="7">
    <source>
        <dbReference type="Pfam" id="PF01957"/>
    </source>
</evidence>
<evidence type="ECO:0000256" key="5">
    <source>
        <dbReference type="SAM" id="Phobius"/>
    </source>
</evidence>
<dbReference type="Gene3D" id="2.40.50.140">
    <property type="entry name" value="Nucleic acid-binding proteins"/>
    <property type="match status" value="1"/>
</dbReference>
<gene>
    <name evidence="10" type="ORF">ACFSSA_03560</name>
</gene>
<evidence type="ECO:0000313" key="10">
    <source>
        <dbReference type="EMBL" id="MFD2255743.1"/>
    </source>
</evidence>
<organism evidence="10 11">
    <name type="scientific">Luteolibacter algae</name>
    <dbReference type="NCBI Taxonomy" id="454151"/>
    <lineage>
        <taxon>Bacteria</taxon>
        <taxon>Pseudomonadati</taxon>
        <taxon>Verrucomicrobiota</taxon>
        <taxon>Verrucomicrobiia</taxon>
        <taxon>Verrucomicrobiales</taxon>
        <taxon>Verrucomicrobiaceae</taxon>
        <taxon>Luteolibacter</taxon>
    </lineage>
</organism>